<dbReference type="InterPro" id="IPR018376">
    <property type="entry name" value="Enoyl-CoA_hyd/isom_CS"/>
</dbReference>
<comment type="caution">
    <text evidence="3">The sequence shown here is derived from an EMBL/GenBank/DDBJ whole genome shotgun (WGS) entry which is preliminary data.</text>
</comment>
<evidence type="ECO:0000256" key="1">
    <source>
        <dbReference type="ARBA" id="ARBA00005254"/>
    </source>
</evidence>
<comment type="similarity">
    <text evidence="1 2">Belongs to the enoyl-CoA hydratase/isomerase family.</text>
</comment>
<keyword evidence="4" id="KW-1185">Reference proteome</keyword>
<dbReference type="Gene3D" id="3.90.226.10">
    <property type="entry name" value="2-enoyl-CoA Hydratase, Chain A, domain 1"/>
    <property type="match status" value="1"/>
</dbReference>
<dbReference type="InterPro" id="IPR001753">
    <property type="entry name" value="Enoyl-CoA_hydra/iso"/>
</dbReference>
<accession>A0ABW4KUM7</accession>
<evidence type="ECO:0000256" key="2">
    <source>
        <dbReference type="RuleBase" id="RU003707"/>
    </source>
</evidence>
<dbReference type="EMBL" id="JBHUEJ010000034">
    <property type="protein sequence ID" value="MFD1711782.1"/>
    <property type="molecule type" value="Genomic_DNA"/>
</dbReference>
<dbReference type="PROSITE" id="PS00166">
    <property type="entry name" value="ENOYL_COA_HYDRATASE"/>
    <property type="match status" value="1"/>
</dbReference>
<dbReference type="Pfam" id="PF00378">
    <property type="entry name" value="ECH_1"/>
    <property type="match status" value="1"/>
</dbReference>
<dbReference type="PANTHER" id="PTHR43802:SF1">
    <property type="entry name" value="IP11341P-RELATED"/>
    <property type="match status" value="1"/>
</dbReference>
<dbReference type="CDD" id="cd06558">
    <property type="entry name" value="crotonase-like"/>
    <property type="match status" value="1"/>
</dbReference>
<dbReference type="RefSeq" id="WP_147914456.1">
    <property type="nucleotide sequence ID" value="NZ_JBHUEJ010000034.1"/>
</dbReference>
<proteinExistence type="inferred from homology"/>
<protein>
    <submittedName>
        <fullName evidence="3">Enoyl-CoA hydratase/isomerase family protein</fullName>
    </submittedName>
</protein>
<name>A0ABW4KUM7_9BURK</name>
<dbReference type="InterPro" id="IPR029045">
    <property type="entry name" value="ClpP/crotonase-like_dom_sf"/>
</dbReference>
<reference evidence="4" key="1">
    <citation type="journal article" date="2019" name="Int. J. Syst. Evol. Microbiol.">
        <title>The Global Catalogue of Microorganisms (GCM) 10K type strain sequencing project: providing services to taxonomists for standard genome sequencing and annotation.</title>
        <authorList>
            <consortium name="The Broad Institute Genomics Platform"/>
            <consortium name="The Broad Institute Genome Sequencing Center for Infectious Disease"/>
            <person name="Wu L."/>
            <person name="Ma J."/>
        </authorList>
    </citation>
    <scope>NUCLEOTIDE SEQUENCE [LARGE SCALE GENOMIC DNA]</scope>
    <source>
        <strain evidence="4">LMG 29247</strain>
    </source>
</reference>
<organism evidence="3 4">
    <name type="scientific">Ottowia flava</name>
    <dbReference type="NCBI Taxonomy" id="2675430"/>
    <lineage>
        <taxon>Bacteria</taxon>
        <taxon>Pseudomonadati</taxon>
        <taxon>Pseudomonadota</taxon>
        <taxon>Betaproteobacteria</taxon>
        <taxon>Burkholderiales</taxon>
        <taxon>Comamonadaceae</taxon>
        <taxon>Ottowia</taxon>
    </lineage>
</organism>
<dbReference type="SUPFAM" id="SSF52096">
    <property type="entry name" value="ClpP/crotonase"/>
    <property type="match status" value="1"/>
</dbReference>
<evidence type="ECO:0000313" key="3">
    <source>
        <dbReference type="EMBL" id="MFD1711782.1"/>
    </source>
</evidence>
<dbReference type="PANTHER" id="PTHR43802">
    <property type="entry name" value="ENOYL-COA HYDRATASE"/>
    <property type="match status" value="1"/>
</dbReference>
<dbReference type="Proteomes" id="UP001597304">
    <property type="component" value="Unassembled WGS sequence"/>
</dbReference>
<gene>
    <name evidence="3" type="ORF">ACFSF0_14285</name>
</gene>
<evidence type="ECO:0000313" key="4">
    <source>
        <dbReference type="Proteomes" id="UP001597304"/>
    </source>
</evidence>
<sequence length="257" mass="27245">MTTADDIQVSQTGHVAHVVLTRPPHNYVDEDVMRRLADALEALDADAACRAIVLSSGASAFCAGADFGAPRQTPTSDADPSSFYVQAMRLFRGRKPIVAAIEGAAVGAGLGLALVADFRVACAEARFSANFNRLGFHPGFGLSLTLPRLIGEQQASLMFYTGRRIDGAKAEALGLIDVLVDKAQVLPTALALAEEIATSAPLAVESTRATLRRGLADAIVQANRHECAIQRTEFATEDFREGVAAMAARRAPVFHGR</sequence>